<keyword evidence="2" id="KW-1185">Reference proteome</keyword>
<dbReference type="HOGENOM" id="CLU_1730990_0_0_1"/>
<accession>C5FL72</accession>
<dbReference type="EMBL" id="DS995703">
    <property type="protein sequence ID" value="EEQ30444.1"/>
    <property type="molecule type" value="Genomic_DNA"/>
</dbReference>
<dbReference type="AlphaFoldDB" id="C5FL72"/>
<dbReference type="GeneID" id="9230519"/>
<organism evidence="1 2">
    <name type="scientific">Arthroderma otae (strain ATCC MYA-4605 / CBS 113480)</name>
    <name type="common">Microsporum canis</name>
    <dbReference type="NCBI Taxonomy" id="554155"/>
    <lineage>
        <taxon>Eukaryota</taxon>
        <taxon>Fungi</taxon>
        <taxon>Dikarya</taxon>
        <taxon>Ascomycota</taxon>
        <taxon>Pezizomycotina</taxon>
        <taxon>Eurotiomycetes</taxon>
        <taxon>Eurotiomycetidae</taxon>
        <taxon>Onygenales</taxon>
        <taxon>Arthrodermataceae</taxon>
        <taxon>Microsporum</taxon>
    </lineage>
</organism>
<name>C5FL72_ARTOC</name>
<gene>
    <name evidence="1" type="ORF">MCYG_03263</name>
</gene>
<dbReference type="RefSeq" id="XP_002847757.1">
    <property type="nucleotide sequence ID" value="XM_002847711.1"/>
</dbReference>
<proteinExistence type="predicted"/>
<evidence type="ECO:0000313" key="1">
    <source>
        <dbReference type="EMBL" id="EEQ30444.1"/>
    </source>
</evidence>
<evidence type="ECO:0000313" key="2">
    <source>
        <dbReference type="Proteomes" id="UP000002035"/>
    </source>
</evidence>
<reference evidence="2" key="1">
    <citation type="journal article" date="2012" name="MBio">
        <title>Comparative genome analysis of Trichophyton rubrum and related dermatophytes reveals candidate genes involved in infection.</title>
        <authorList>
            <person name="Martinez D.A."/>
            <person name="Oliver B.G."/>
            <person name="Graeser Y."/>
            <person name="Goldberg J.M."/>
            <person name="Li W."/>
            <person name="Martinez-Rossi N.M."/>
            <person name="Monod M."/>
            <person name="Shelest E."/>
            <person name="Barton R.C."/>
            <person name="Birch E."/>
            <person name="Brakhage A.A."/>
            <person name="Chen Z."/>
            <person name="Gurr S.J."/>
            <person name="Heiman D."/>
            <person name="Heitman J."/>
            <person name="Kosti I."/>
            <person name="Rossi A."/>
            <person name="Saif S."/>
            <person name="Samalova M."/>
            <person name="Saunders C.W."/>
            <person name="Shea T."/>
            <person name="Summerbell R.C."/>
            <person name="Xu J."/>
            <person name="Young S."/>
            <person name="Zeng Q."/>
            <person name="Birren B.W."/>
            <person name="Cuomo C.A."/>
            <person name="White T.C."/>
        </authorList>
    </citation>
    <scope>NUCLEOTIDE SEQUENCE [LARGE SCALE GENOMIC DNA]</scope>
    <source>
        <strain evidence="2">ATCC MYA-4605 / CBS 113480</strain>
    </source>
</reference>
<sequence>MGGRGCKQGMGKTAAAKKSEMIRMVRSRDPRALQETGEAVGQVGKAGWAVWLSGLQSGQAKKRNKIGTIFDANAERQGFNHSQNADLWRVDHRSCLLGPQGCAAVFQWSFGHYYWSGRLCADSGCCRVVRLCNFMEGLRADEVELSKSRRI</sequence>
<protein>
    <submittedName>
        <fullName evidence="1">Uncharacterized protein</fullName>
    </submittedName>
</protein>
<dbReference type="VEuPathDB" id="FungiDB:MCYG_03263"/>
<dbReference type="Proteomes" id="UP000002035">
    <property type="component" value="Unassembled WGS sequence"/>
</dbReference>